<keyword evidence="2" id="KW-1185">Reference proteome</keyword>
<organism evidence="1 2">
    <name type="scientific">Saprolegnia diclina (strain VS20)</name>
    <dbReference type="NCBI Taxonomy" id="1156394"/>
    <lineage>
        <taxon>Eukaryota</taxon>
        <taxon>Sar</taxon>
        <taxon>Stramenopiles</taxon>
        <taxon>Oomycota</taxon>
        <taxon>Saprolegniomycetes</taxon>
        <taxon>Saprolegniales</taxon>
        <taxon>Saprolegniaceae</taxon>
        <taxon>Saprolegnia</taxon>
    </lineage>
</organism>
<accession>T0R496</accession>
<gene>
    <name evidence="1" type="ORF">SDRG_15296</name>
</gene>
<dbReference type="Proteomes" id="UP000030762">
    <property type="component" value="Unassembled WGS sequence"/>
</dbReference>
<dbReference type="InParanoid" id="T0R496"/>
<evidence type="ECO:0000313" key="2">
    <source>
        <dbReference type="Proteomes" id="UP000030762"/>
    </source>
</evidence>
<dbReference type="VEuPathDB" id="FungiDB:SDRG_15296"/>
<dbReference type="RefSeq" id="XP_008619686.1">
    <property type="nucleotide sequence ID" value="XM_008621464.1"/>
</dbReference>
<dbReference type="AlphaFoldDB" id="T0R496"/>
<dbReference type="EMBL" id="JH767219">
    <property type="protein sequence ID" value="EQC26873.1"/>
    <property type="molecule type" value="Genomic_DNA"/>
</dbReference>
<evidence type="ECO:0000313" key="1">
    <source>
        <dbReference type="EMBL" id="EQC26873.1"/>
    </source>
</evidence>
<protein>
    <submittedName>
        <fullName evidence="1">Uncharacterized protein</fullName>
    </submittedName>
</protein>
<name>T0R496_SAPDV</name>
<proteinExistence type="predicted"/>
<reference evidence="1 2" key="1">
    <citation type="submission" date="2012-04" db="EMBL/GenBank/DDBJ databases">
        <title>The Genome Sequence of Saprolegnia declina VS20.</title>
        <authorList>
            <consortium name="The Broad Institute Genome Sequencing Platform"/>
            <person name="Russ C."/>
            <person name="Nusbaum C."/>
            <person name="Tyler B."/>
            <person name="van West P."/>
            <person name="Dieguez-Uribeondo J."/>
            <person name="de Bruijn I."/>
            <person name="Tripathy S."/>
            <person name="Jiang R."/>
            <person name="Young S.K."/>
            <person name="Zeng Q."/>
            <person name="Gargeya S."/>
            <person name="Fitzgerald M."/>
            <person name="Haas B."/>
            <person name="Abouelleil A."/>
            <person name="Alvarado L."/>
            <person name="Arachchi H.M."/>
            <person name="Berlin A."/>
            <person name="Chapman S.B."/>
            <person name="Goldberg J."/>
            <person name="Griggs A."/>
            <person name="Gujja S."/>
            <person name="Hansen M."/>
            <person name="Howarth C."/>
            <person name="Imamovic A."/>
            <person name="Larimer J."/>
            <person name="McCowen C."/>
            <person name="Montmayeur A."/>
            <person name="Murphy C."/>
            <person name="Neiman D."/>
            <person name="Pearson M."/>
            <person name="Priest M."/>
            <person name="Roberts A."/>
            <person name="Saif S."/>
            <person name="Shea T."/>
            <person name="Sisk P."/>
            <person name="Sykes S."/>
            <person name="Wortman J."/>
            <person name="Nusbaum C."/>
            <person name="Birren B."/>
        </authorList>
    </citation>
    <scope>NUCLEOTIDE SEQUENCE [LARGE SCALE GENOMIC DNA]</scope>
    <source>
        <strain evidence="1 2">VS20</strain>
    </source>
</reference>
<dbReference type="GeneID" id="19956023"/>
<sequence length="214" mass="23621">MPSSKVGVERGPSPDAVPRFAVAYHQGAVALSVLVSCLIVAMPFEAYISETLPWATALPVPHDLSNLTLFNQTALATHQALYTRSTLPLGAPYYFDVSRNAHVCRHVISTANNRSTLVFELSTALALRGHRDDLALDHAWRYVVVIGDPTAPLVIDAYVVTAFFVDFSLSPHMVAVAVLRLLQVNDLWAALKAAIYLFRMVRYTRLSILCWTIL</sequence>